<proteinExistence type="inferred from homology"/>
<dbReference type="AlphaFoldDB" id="A0ABD1GXS2"/>
<dbReference type="InterPro" id="IPR032861">
    <property type="entry name" value="TAXi_N"/>
</dbReference>
<evidence type="ECO:0000259" key="3">
    <source>
        <dbReference type="PROSITE" id="PS51767"/>
    </source>
</evidence>
<dbReference type="EMBL" id="JBEAFC010000007">
    <property type="protein sequence ID" value="KAL1548570.1"/>
    <property type="molecule type" value="Genomic_DNA"/>
</dbReference>
<dbReference type="Pfam" id="PF14543">
    <property type="entry name" value="TAXi_N"/>
    <property type="match status" value="1"/>
</dbReference>
<dbReference type="InterPro" id="IPR032799">
    <property type="entry name" value="TAXi_C"/>
</dbReference>
<name>A0ABD1GXS2_SALDI</name>
<accession>A0ABD1GXS2</accession>
<keyword evidence="5" id="KW-1185">Reference proteome</keyword>
<feature type="signal peptide" evidence="2">
    <location>
        <begin position="1"/>
        <end position="22"/>
    </location>
</feature>
<dbReference type="Proteomes" id="UP001567538">
    <property type="component" value="Unassembled WGS sequence"/>
</dbReference>
<sequence>MACSVQSLLLLPLILLISEAASLSHTPMLPKAAIFPVSKDCSTLQYVARVFIGESLDSVNLVVDLNGPFVWMTSESKSASQSQQPIKSCSLKCSMANSIRGGGAEYNSNSNSKSCTSLAENTISRMSTSGYLSEDMMAMEFWDGIRSPSFAKSEKFLFLSSPNLLLKGLAHDARGMLGLGDSRISLPSQFSTTFGFFERKFSVCLSPKKGAVFLGGNPFESQISSSMMFTPLICKKSEGYYIDVSSIKVSGKKLPLHQKGSLGSKISTTVPYTTFESKIYAAFVESYVSAAVSMNLSLVKPVAPFEVCFSSKHMENVPSIDLVLQSELVKWRIHGENSVVVVSDEVMCLGFLDGGVNPRDSIVIGGYQIEDQLLEFNLGNSMLGFTSLLKGEKKCSDFEAYREIL</sequence>
<evidence type="ECO:0000313" key="4">
    <source>
        <dbReference type="EMBL" id="KAL1548570.1"/>
    </source>
</evidence>
<keyword evidence="2" id="KW-0732">Signal</keyword>
<dbReference type="SUPFAM" id="SSF50630">
    <property type="entry name" value="Acid proteases"/>
    <property type="match status" value="1"/>
</dbReference>
<dbReference type="InterPro" id="IPR033121">
    <property type="entry name" value="PEPTIDASE_A1"/>
</dbReference>
<dbReference type="PROSITE" id="PS51767">
    <property type="entry name" value="PEPTIDASE_A1"/>
    <property type="match status" value="1"/>
</dbReference>
<dbReference type="PANTHER" id="PTHR47965">
    <property type="entry name" value="ASPARTYL PROTEASE-RELATED"/>
    <property type="match status" value="1"/>
</dbReference>
<comment type="similarity">
    <text evidence="1">Belongs to the peptidase A1 family.</text>
</comment>
<comment type="caution">
    <text evidence="4">The sequence shown here is derived from an EMBL/GenBank/DDBJ whole genome shotgun (WGS) entry which is preliminary data.</text>
</comment>
<evidence type="ECO:0000313" key="5">
    <source>
        <dbReference type="Proteomes" id="UP001567538"/>
    </source>
</evidence>
<organism evidence="4 5">
    <name type="scientific">Salvia divinorum</name>
    <name type="common">Maria pastora</name>
    <name type="synonym">Diviner's sage</name>
    <dbReference type="NCBI Taxonomy" id="28513"/>
    <lineage>
        <taxon>Eukaryota</taxon>
        <taxon>Viridiplantae</taxon>
        <taxon>Streptophyta</taxon>
        <taxon>Embryophyta</taxon>
        <taxon>Tracheophyta</taxon>
        <taxon>Spermatophyta</taxon>
        <taxon>Magnoliopsida</taxon>
        <taxon>eudicotyledons</taxon>
        <taxon>Gunneridae</taxon>
        <taxon>Pentapetalae</taxon>
        <taxon>asterids</taxon>
        <taxon>lamiids</taxon>
        <taxon>Lamiales</taxon>
        <taxon>Lamiaceae</taxon>
        <taxon>Nepetoideae</taxon>
        <taxon>Mentheae</taxon>
        <taxon>Salviinae</taxon>
        <taxon>Salvia</taxon>
        <taxon>Salvia subgen. Calosphace</taxon>
    </lineage>
</organism>
<feature type="domain" description="Peptidase A1" evidence="3">
    <location>
        <begin position="46"/>
        <end position="386"/>
    </location>
</feature>
<dbReference type="InterPro" id="IPR021109">
    <property type="entry name" value="Peptidase_aspartic_dom_sf"/>
</dbReference>
<gene>
    <name evidence="4" type="ORF">AAHA92_16786</name>
</gene>
<dbReference type="PANTHER" id="PTHR47965:SF46">
    <property type="entry name" value="BASIC 7S GLOBULIN-LIKE"/>
    <property type="match status" value="1"/>
</dbReference>
<feature type="chain" id="PRO_5044883487" evidence="2">
    <location>
        <begin position="23"/>
        <end position="405"/>
    </location>
</feature>
<dbReference type="Pfam" id="PF14541">
    <property type="entry name" value="TAXi_C"/>
    <property type="match status" value="1"/>
</dbReference>
<dbReference type="Gene3D" id="2.40.70.10">
    <property type="entry name" value="Acid Proteases"/>
    <property type="match status" value="2"/>
</dbReference>
<evidence type="ECO:0000256" key="1">
    <source>
        <dbReference type="ARBA" id="ARBA00007447"/>
    </source>
</evidence>
<protein>
    <submittedName>
        <fullName evidence="4">Aspartic proteinase GIP2</fullName>
    </submittedName>
</protein>
<reference evidence="4 5" key="1">
    <citation type="submission" date="2024-06" db="EMBL/GenBank/DDBJ databases">
        <title>A chromosome level genome sequence of Diviner's sage (Salvia divinorum).</title>
        <authorList>
            <person name="Ford S.A."/>
            <person name="Ro D.-K."/>
            <person name="Ness R.W."/>
            <person name="Phillips M.A."/>
        </authorList>
    </citation>
    <scope>NUCLEOTIDE SEQUENCE [LARGE SCALE GENOMIC DNA]</scope>
    <source>
        <strain evidence="4">SAF-2024a</strain>
        <tissue evidence="4">Leaf</tissue>
    </source>
</reference>
<dbReference type="InterPro" id="IPR001461">
    <property type="entry name" value="Aspartic_peptidase_A1"/>
</dbReference>
<evidence type="ECO:0000256" key="2">
    <source>
        <dbReference type="SAM" id="SignalP"/>
    </source>
</evidence>